<dbReference type="Proteomes" id="UP000002710">
    <property type="component" value="Chromosome"/>
</dbReference>
<accession>Q314Y0</accession>
<proteinExistence type="predicted"/>
<dbReference type="STRING" id="207559.Dde_0715"/>
<evidence type="ECO:0000313" key="2">
    <source>
        <dbReference type="Proteomes" id="UP000002710"/>
    </source>
</evidence>
<dbReference type="EMBL" id="CP000112">
    <property type="protein sequence ID" value="ABB37516.2"/>
    <property type="molecule type" value="Genomic_DNA"/>
</dbReference>
<keyword evidence="2" id="KW-1185">Reference proteome</keyword>
<dbReference type="KEGG" id="dde:Dde_0715"/>
<evidence type="ECO:0000313" key="1">
    <source>
        <dbReference type="EMBL" id="ABB37516.2"/>
    </source>
</evidence>
<organism evidence="1 2">
    <name type="scientific">Oleidesulfovibrio alaskensis (strain ATCC BAA-1058 / DSM 17464 / G20)</name>
    <name type="common">Desulfovibrio alaskensis</name>
    <dbReference type="NCBI Taxonomy" id="207559"/>
    <lineage>
        <taxon>Bacteria</taxon>
        <taxon>Pseudomonadati</taxon>
        <taxon>Thermodesulfobacteriota</taxon>
        <taxon>Desulfovibrionia</taxon>
        <taxon>Desulfovibrionales</taxon>
        <taxon>Desulfovibrionaceae</taxon>
        <taxon>Oleidesulfovibrio</taxon>
    </lineage>
</organism>
<gene>
    <name evidence="1" type="ordered locus">Dde_0715</name>
</gene>
<dbReference type="AlphaFoldDB" id="Q314Y0"/>
<reference evidence="1 2" key="1">
    <citation type="journal article" date="2011" name="J. Bacteriol.">
        <title>Complete genome sequence and updated annotation of Desulfovibrio alaskensis G20.</title>
        <authorList>
            <person name="Hauser L.J."/>
            <person name="Land M.L."/>
            <person name="Brown S.D."/>
            <person name="Larimer F."/>
            <person name="Keller K.L."/>
            <person name="Rapp-Giles B.J."/>
            <person name="Price M.N."/>
            <person name="Lin M."/>
            <person name="Bruce D.C."/>
            <person name="Detter J.C."/>
            <person name="Tapia R."/>
            <person name="Han C.S."/>
            <person name="Goodwin L.A."/>
            <person name="Cheng J.F."/>
            <person name="Pitluck S."/>
            <person name="Copeland A."/>
            <person name="Lucas S."/>
            <person name="Nolan M."/>
            <person name="Lapidus A.L."/>
            <person name="Palumbo A.V."/>
            <person name="Wall J.D."/>
        </authorList>
    </citation>
    <scope>NUCLEOTIDE SEQUENCE [LARGE SCALE GENOMIC DNA]</scope>
    <source>
        <strain evidence="2">ATCC BAA 1058 / DSM 17464 / G20</strain>
    </source>
</reference>
<protein>
    <submittedName>
        <fullName evidence="1">Uncharacterized protein</fullName>
    </submittedName>
</protein>
<dbReference type="HOGENOM" id="CLU_2463994_0_0_7"/>
<name>Q314Y0_OLEA2</name>
<sequence length="88" mass="9556">MWAGMLCNRQGDGMEITRSRQTAMPPAEGIPFAGLGHSLAPVRLRARLLVPVYSGAGCRGVSGVQRPVARHLYGFALQVRLGREIRGR</sequence>